<protein>
    <submittedName>
        <fullName evidence="6">Cysteine synthase /cystathionine gamma-synthase</fullName>
    </submittedName>
</protein>
<dbReference type="PANTHER" id="PTHR11808:SF90">
    <property type="entry name" value="CYSTATHIONINE GAMMA-SYNTHASE"/>
    <property type="match status" value="1"/>
</dbReference>
<dbReference type="GO" id="GO:0005737">
    <property type="term" value="C:cytoplasm"/>
    <property type="evidence" value="ECO:0007669"/>
    <property type="project" value="TreeGrafter"/>
</dbReference>
<proteinExistence type="inferred from homology"/>
<dbReference type="PIRSF" id="PIRSF001434">
    <property type="entry name" value="CGS"/>
    <property type="match status" value="1"/>
</dbReference>
<dbReference type="PANTHER" id="PTHR11808">
    <property type="entry name" value="TRANS-SULFURATION ENZYME FAMILY MEMBER"/>
    <property type="match status" value="1"/>
</dbReference>
<evidence type="ECO:0000256" key="4">
    <source>
        <dbReference type="PIRSR" id="PIRSR001434-2"/>
    </source>
</evidence>
<dbReference type="Gene3D" id="3.40.640.10">
    <property type="entry name" value="Type I PLP-dependent aspartate aminotransferase-like (Major domain)"/>
    <property type="match status" value="1"/>
</dbReference>
<sequence length="365" mass="40803">MEYIETILAQIGNRKDKRTGAVEAPIYLSTAFQHPTLGQSTGYDYSRTTNPTREIVEEAITKLEKGVKGFACSSGMAAIHLVFSLFKKKDEILISEDIYGGTYRLFQHFEQSYQIKPIYAETDQFEIHLTSNTKAIFIETPTNPLLLEINIEEIASFAKKHELLLIVDNTFYTPYLQQPLTEGADIVVHSATKYLGGHNDVLAGLVVVNNQSLADKLFYLHNAIGAVLSPLDSMLLIRGMKTLSLRMEKQQENAKHLAAFLLGISDVKDVLYPEKGAMISFRVSSADIIPTFLENLKIISFAESLGGVESFITYPATQTHGDIPKEERERRGICDRLLRFSVGIEHVEELKQDIQQALGGSKNDL</sequence>
<dbReference type="GO" id="GO:0019346">
    <property type="term" value="P:transsulfuration"/>
    <property type="evidence" value="ECO:0007669"/>
    <property type="project" value="InterPro"/>
</dbReference>
<dbReference type="InterPro" id="IPR000277">
    <property type="entry name" value="Cys/Met-Metab_PyrdxlP-dep_enz"/>
</dbReference>
<keyword evidence="3 4" id="KW-0663">Pyridoxal phosphate</keyword>
<dbReference type="EMBL" id="FRCZ01000010">
    <property type="protein sequence ID" value="SHN35665.1"/>
    <property type="molecule type" value="Genomic_DNA"/>
</dbReference>
<evidence type="ECO:0000256" key="2">
    <source>
        <dbReference type="ARBA" id="ARBA00009077"/>
    </source>
</evidence>
<dbReference type="OrthoDB" id="9803887at2"/>
<evidence type="ECO:0000256" key="3">
    <source>
        <dbReference type="ARBA" id="ARBA00022898"/>
    </source>
</evidence>
<dbReference type="SUPFAM" id="SSF53383">
    <property type="entry name" value="PLP-dependent transferases"/>
    <property type="match status" value="1"/>
</dbReference>
<dbReference type="NCBIfam" id="NF006095">
    <property type="entry name" value="PRK08247.1"/>
    <property type="match status" value="1"/>
</dbReference>
<dbReference type="Proteomes" id="UP000184184">
    <property type="component" value="Unassembled WGS sequence"/>
</dbReference>
<name>A0A1M7QV21_9BACI</name>
<evidence type="ECO:0000313" key="7">
    <source>
        <dbReference type="Proteomes" id="UP000184184"/>
    </source>
</evidence>
<evidence type="ECO:0000256" key="5">
    <source>
        <dbReference type="RuleBase" id="RU362118"/>
    </source>
</evidence>
<dbReference type="InterPro" id="IPR015424">
    <property type="entry name" value="PyrdxlP-dep_Trfase"/>
</dbReference>
<organism evidence="6 7">
    <name type="scientific">Gracilibacillus kekensis</name>
    <dbReference type="NCBI Taxonomy" id="1027249"/>
    <lineage>
        <taxon>Bacteria</taxon>
        <taxon>Bacillati</taxon>
        <taxon>Bacillota</taxon>
        <taxon>Bacilli</taxon>
        <taxon>Bacillales</taxon>
        <taxon>Bacillaceae</taxon>
        <taxon>Gracilibacillus</taxon>
    </lineage>
</organism>
<comment type="similarity">
    <text evidence="2 5">Belongs to the trans-sulfuration enzymes family.</text>
</comment>
<dbReference type="InterPro" id="IPR015422">
    <property type="entry name" value="PyrdxlP-dep_Trfase_small"/>
</dbReference>
<dbReference type="FunFam" id="3.90.1150.10:FF:000070">
    <property type="entry name" value="Putative cystathionine gamma-synthase"/>
    <property type="match status" value="1"/>
</dbReference>
<dbReference type="CDD" id="cd00614">
    <property type="entry name" value="CGS_like"/>
    <property type="match status" value="1"/>
</dbReference>
<accession>A0A1M7QV21</accession>
<gene>
    <name evidence="6" type="ORF">SAMN05216179_3627</name>
</gene>
<dbReference type="InterPro" id="IPR015421">
    <property type="entry name" value="PyrdxlP-dep_Trfase_major"/>
</dbReference>
<keyword evidence="7" id="KW-1185">Reference proteome</keyword>
<dbReference type="GO" id="GO:0016846">
    <property type="term" value="F:carbon-sulfur lyase activity"/>
    <property type="evidence" value="ECO:0007669"/>
    <property type="project" value="TreeGrafter"/>
</dbReference>
<evidence type="ECO:0000256" key="1">
    <source>
        <dbReference type="ARBA" id="ARBA00001933"/>
    </source>
</evidence>
<dbReference type="AlphaFoldDB" id="A0A1M7QV21"/>
<comment type="cofactor">
    <cofactor evidence="1 5">
        <name>pyridoxal 5'-phosphate</name>
        <dbReference type="ChEBI" id="CHEBI:597326"/>
    </cofactor>
</comment>
<dbReference type="GO" id="GO:0030170">
    <property type="term" value="F:pyridoxal phosphate binding"/>
    <property type="evidence" value="ECO:0007669"/>
    <property type="project" value="InterPro"/>
</dbReference>
<evidence type="ECO:0000313" key="6">
    <source>
        <dbReference type="EMBL" id="SHN35665.1"/>
    </source>
</evidence>
<feature type="modified residue" description="N6-(pyridoxal phosphate)lysine" evidence="4">
    <location>
        <position position="193"/>
    </location>
</feature>
<dbReference type="RefSeq" id="WP_073203276.1">
    <property type="nucleotide sequence ID" value="NZ_FRCZ01000010.1"/>
</dbReference>
<dbReference type="Pfam" id="PF01053">
    <property type="entry name" value="Cys_Met_Meta_PP"/>
    <property type="match status" value="1"/>
</dbReference>
<dbReference type="InterPro" id="IPR054542">
    <property type="entry name" value="Cys_met_metab_PP"/>
</dbReference>
<dbReference type="PROSITE" id="PS00868">
    <property type="entry name" value="CYS_MET_METAB_PP"/>
    <property type="match status" value="1"/>
</dbReference>
<reference evidence="6 7" key="1">
    <citation type="submission" date="2016-11" db="EMBL/GenBank/DDBJ databases">
        <authorList>
            <person name="Jaros S."/>
            <person name="Januszkiewicz K."/>
            <person name="Wedrychowicz H."/>
        </authorList>
    </citation>
    <scope>NUCLEOTIDE SEQUENCE [LARGE SCALE GENOMIC DNA]</scope>
    <source>
        <strain evidence="6 7">CGMCC 1.10681</strain>
    </source>
</reference>
<dbReference type="STRING" id="1027249.SAMN05216179_3627"/>
<dbReference type="Gene3D" id="3.90.1150.10">
    <property type="entry name" value="Aspartate Aminotransferase, domain 1"/>
    <property type="match status" value="2"/>
</dbReference>
<dbReference type="FunFam" id="3.40.640.10:FF:000009">
    <property type="entry name" value="Cystathionine gamma-synthase homolog"/>
    <property type="match status" value="1"/>
</dbReference>